<dbReference type="Proteomes" id="UP001359559">
    <property type="component" value="Unassembled WGS sequence"/>
</dbReference>
<keyword evidence="1" id="KW-0472">Membrane</keyword>
<organism evidence="2 3">
    <name type="scientific">Clitoria ternatea</name>
    <name type="common">Butterfly pea</name>
    <dbReference type="NCBI Taxonomy" id="43366"/>
    <lineage>
        <taxon>Eukaryota</taxon>
        <taxon>Viridiplantae</taxon>
        <taxon>Streptophyta</taxon>
        <taxon>Embryophyta</taxon>
        <taxon>Tracheophyta</taxon>
        <taxon>Spermatophyta</taxon>
        <taxon>Magnoliopsida</taxon>
        <taxon>eudicotyledons</taxon>
        <taxon>Gunneridae</taxon>
        <taxon>Pentapetalae</taxon>
        <taxon>rosids</taxon>
        <taxon>fabids</taxon>
        <taxon>Fabales</taxon>
        <taxon>Fabaceae</taxon>
        <taxon>Papilionoideae</taxon>
        <taxon>50 kb inversion clade</taxon>
        <taxon>NPAAA clade</taxon>
        <taxon>indigoferoid/millettioid clade</taxon>
        <taxon>Phaseoleae</taxon>
        <taxon>Clitoria</taxon>
    </lineage>
</organism>
<evidence type="ECO:0000256" key="1">
    <source>
        <dbReference type="SAM" id="Phobius"/>
    </source>
</evidence>
<protein>
    <submittedName>
        <fullName evidence="2">Uncharacterized protein</fullName>
    </submittedName>
</protein>
<keyword evidence="3" id="KW-1185">Reference proteome</keyword>
<keyword evidence="1" id="KW-1133">Transmembrane helix</keyword>
<dbReference type="AlphaFoldDB" id="A0AAN9J7J2"/>
<feature type="transmembrane region" description="Helical" evidence="1">
    <location>
        <begin position="51"/>
        <end position="71"/>
    </location>
</feature>
<sequence>MFCFDPPPSLLCRLVFLIFYVTIDTNLSCNFAISAVTCLIIIVYLDIPTHVSSRLAILCYYSVPFFLRLVLIQSCA</sequence>
<name>A0AAN9J7J2_CLITE</name>
<reference evidence="2 3" key="1">
    <citation type="submission" date="2024-01" db="EMBL/GenBank/DDBJ databases">
        <title>The genomes of 5 underutilized Papilionoideae crops provide insights into root nodulation and disease resistance.</title>
        <authorList>
            <person name="Yuan L."/>
        </authorList>
    </citation>
    <scope>NUCLEOTIDE SEQUENCE [LARGE SCALE GENOMIC DNA]</scope>
    <source>
        <strain evidence="2">LY-2023</strain>
        <tissue evidence="2">Leaf</tissue>
    </source>
</reference>
<keyword evidence="1" id="KW-0812">Transmembrane</keyword>
<feature type="transmembrane region" description="Helical" evidence="1">
    <location>
        <begin position="12"/>
        <end position="45"/>
    </location>
</feature>
<proteinExistence type="predicted"/>
<evidence type="ECO:0000313" key="2">
    <source>
        <dbReference type="EMBL" id="KAK7293617.1"/>
    </source>
</evidence>
<dbReference type="EMBL" id="JAYKXN010000004">
    <property type="protein sequence ID" value="KAK7293617.1"/>
    <property type="molecule type" value="Genomic_DNA"/>
</dbReference>
<evidence type="ECO:0000313" key="3">
    <source>
        <dbReference type="Proteomes" id="UP001359559"/>
    </source>
</evidence>
<accession>A0AAN9J7J2</accession>
<gene>
    <name evidence="2" type="ORF">RJT34_16487</name>
</gene>
<comment type="caution">
    <text evidence="2">The sequence shown here is derived from an EMBL/GenBank/DDBJ whole genome shotgun (WGS) entry which is preliminary data.</text>
</comment>